<sequence length="39" mass="4434">MHGAVVTSYVMSHGGFRYGHMAMVAANGSRGIRRNRWRR</sequence>
<proteinExistence type="predicted"/>
<dbReference type="AlphaFoldDB" id="A0A7W6A856"/>
<protein>
    <submittedName>
        <fullName evidence="1">Uncharacterized protein</fullName>
    </submittedName>
</protein>
<comment type="caution">
    <text evidence="1">The sequence shown here is derived from an EMBL/GenBank/DDBJ whole genome shotgun (WGS) entry which is preliminary data.</text>
</comment>
<organism evidence="1 2">
    <name type="scientific">Sphingomonas pseudosanguinis</name>
    <dbReference type="NCBI Taxonomy" id="413712"/>
    <lineage>
        <taxon>Bacteria</taxon>
        <taxon>Pseudomonadati</taxon>
        <taxon>Pseudomonadota</taxon>
        <taxon>Alphaproteobacteria</taxon>
        <taxon>Sphingomonadales</taxon>
        <taxon>Sphingomonadaceae</taxon>
        <taxon>Sphingomonas</taxon>
    </lineage>
</organism>
<reference evidence="1 2" key="1">
    <citation type="submission" date="2020-08" db="EMBL/GenBank/DDBJ databases">
        <title>Genomic Encyclopedia of Type Strains, Phase IV (KMG-IV): sequencing the most valuable type-strain genomes for metagenomic binning, comparative biology and taxonomic classification.</title>
        <authorList>
            <person name="Goeker M."/>
        </authorList>
    </citation>
    <scope>NUCLEOTIDE SEQUENCE [LARGE SCALE GENOMIC DNA]</scope>
    <source>
        <strain evidence="1 2">DSM 19512</strain>
    </source>
</reference>
<accession>A0A7W6A856</accession>
<gene>
    <name evidence="1" type="ORF">GGR48_000810</name>
</gene>
<evidence type="ECO:0000313" key="1">
    <source>
        <dbReference type="EMBL" id="MBB3878407.1"/>
    </source>
</evidence>
<keyword evidence="2" id="KW-1185">Reference proteome</keyword>
<name>A0A7W6A856_9SPHN</name>
<dbReference type="EMBL" id="JACIDH010000001">
    <property type="protein sequence ID" value="MBB3878407.1"/>
    <property type="molecule type" value="Genomic_DNA"/>
</dbReference>
<evidence type="ECO:0000313" key="2">
    <source>
        <dbReference type="Proteomes" id="UP000538670"/>
    </source>
</evidence>
<dbReference type="Proteomes" id="UP000538670">
    <property type="component" value="Unassembled WGS sequence"/>
</dbReference>